<dbReference type="SUPFAM" id="SSF69304">
    <property type="entry name" value="Tricorn protease N-terminal domain"/>
    <property type="match status" value="1"/>
</dbReference>
<dbReference type="HOGENOM" id="CLU_864997_0_0_2"/>
<accession>A0A0E3L825</accession>
<dbReference type="PANTHER" id="PTHR36842:SF1">
    <property type="entry name" value="PROTEIN TOLB"/>
    <property type="match status" value="1"/>
</dbReference>
<name>A0A0E3L825_9EURY</name>
<dbReference type="EMBL" id="CP009506">
    <property type="protein sequence ID" value="AKB27781.1"/>
    <property type="molecule type" value="Genomic_DNA"/>
</dbReference>
<protein>
    <submittedName>
        <fullName evidence="2">Periplasmic component of the Tol biopolymer transport system</fullName>
    </submittedName>
</protein>
<evidence type="ECO:0000313" key="3">
    <source>
        <dbReference type="Proteomes" id="UP000033111"/>
    </source>
</evidence>
<dbReference type="Proteomes" id="UP000033111">
    <property type="component" value="Chromosome"/>
</dbReference>
<dbReference type="PANTHER" id="PTHR36842">
    <property type="entry name" value="PROTEIN TOLB HOMOLOG"/>
    <property type="match status" value="1"/>
</dbReference>
<dbReference type="InterPro" id="IPR011042">
    <property type="entry name" value="6-blade_b-propeller_TolB-like"/>
</dbReference>
<organism evidence="2 3">
    <name type="scientific">Methanosarcina siciliae T4/M</name>
    <dbReference type="NCBI Taxonomy" id="1434120"/>
    <lineage>
        <taxon>Archaea</taxon>
        <taxon>Methanobacteriati</taxon>
        <taxon>Methanobacteriota</taxon>
        <taxon>Stenosarchaea group</taxon>
        <taxon>Methanomicrobia</taxon>
        <taxon>Methanosarcinales</taxon>
        <taxon>Methanosarcinaceae</taxon>
        <taxon>Methanosarcina</taxon>
    </lineage>
</organism>
<keyword evidence="3" id="KW-1185">Reference proteome</keyword>
<dbReference type="KEGG" id="msw:MSSIT_1062"/>
<proteinExistence type="inferred from homology"/>
<comment type="similarity">
    <text evidence="1">Belongs to the TolB family.</text>
</comment>
<dbReference type="Pfam" id="PF07676">
    <property type="entry name" value="PD40"/>
    <property type="match status" value="2"/>
</dbReference>
<gene>
    <name evidence="2" type="ORF">MSSIT_1062</name>
</gene>
<sequence length="321" mass="35810">MVIAFMVTAFLLVTNIAFANTISENPNLNVASLDKFLNLEKGVVTTSTAWSPDGSKVVFSWEKPEDCLAEVYLANGNGTNILELRSKAEKPSWNNSEEVFFVLQEGAVVLADYKGNVIRTFQPENEGEECVSFSLSPDKEKIIVTSKVENGYFQTYISDIDGSKLKKYVSYDSDTNSEESTVSWQPDGSLVVVNKKGNLYIQEGEEHEERLLYEGNTSNPLWFPDGKKILFVENENQLYSIDMDGIDLSFITNFGLTTSYFWSFFGASQFSISPSGNIIAFTSSLDPANGKILENEPIPSTRQNIAAPLFIINWMVPTLLR</sequence>
<evidence type="ECO:0000313" key="2">
    <source>
        <dbReference type="EMBL" id="AKB27781.1"/>
    </source>
</evidence>
<dbReference type="Gene3D" id="2.120.10.30">
    <property type="entry name" value="TolB, C-terminal domain"/>
    <property type="match status" value="1"/>
</dbReference>
<reference evidence="2 3" key="1">
    <citation type="submission" date="2014-07" db="EMBL/GenBank/DDBJ databases">
        <title>Methanogenic archaea and the global carbon cycle.</title>
        <authorList>
            <person name="Henriksen J.R."/>
            <person name="Luke J."/>
            <person name="Reinhart S."/>
            <person name="Benedict M.N."/>
            <person name="Youngblut N.D."/>
            <person name="Metcalf M.E."/>
            <person name="Whitaker R.J."/>
            <person name="Metcalf W.W."/>
        </authorList>
    </citation>
    <scope>NUCLEOTIDE SEQUENCE [LARGE SCALE GENOMIC DNA]</scope>
    <source>
        <strain evidence="2 3">T4/M</strain>
    </source>
</reference>
<evidence type="ECO:0000256" key="1">
    <source>
        <dbReference type="ARBA" id="ARBA00009820"/>
    </source>
</evidence>
<dbReference type="InterPro" id="IPR011659">
    <property type="entry name" value="WD40"/>
</dbReference>
<dbReference type="PATRIC" id="fig|1434120.4.peg.1348"/>
<dbReference type="AlphaFoldDB" id="A0A0E3L825"/>